<keyword evidence="5" id="KW-1185">Reference proteome</keyword>
<dbReference type="PANTHER" id="PTHR31126">
    <property type="entry name" value="TYROSINE-PROTEIN PHOSPHATASE"/>
    <property type="match status" value="1"/>
</dbReference>
<dbReference type="InterPro" id="IPR026893">
    <property type="entry name" value="Tyr/Ser_Pase_IphP-type"/>
</dbReference>
<dbReference type="PROSITE" id="PS50056">
    <property type="entry name" value="TYR_PHOSPHATASE_2"/>
    <property type="match status" value="1"/>
</dbReference>
<comment type="similarity">
    <text evidence="1">Belongs to the protein-tyrosine phosphatase family.</text>
</comment>
<reference evidence="4 5" key="1">
    <citation type="submission" date="2020-10" db="EMBL/GenBank/DDBJ databases">
        <title>Whole genome sequence of oil-degrading bacteria Rhodococcus pyridinivorans strain 5Ap.</title>
        <authorList>
            <person name="Akhremchuk A.E."/>
            <person name="Valentovich L.N."/>
            <person name="Charniauskaya M.I."/>
            <person name="Bukliarevich H.A."/>
            <person name="Titok M.A."/>
        </authorList>
    </citation>
    <scope>NUCLEOTIDE SEQUENCE [LARGE SCALE GENOMIC DNA]</scope>
    <source>
        <strain evidence="4 5">5Ap</strain>
    </source>
</reference>
<dbReference type="InterPro" id="IPR029021">
    <property type="entry name" value="Prot-tyrosine_phosphatase-like"/>
</dbReference>
<dbReference type="AlphaFoldDB" id="A0A7M2XLB5"/>
<dbReference type="EMBL" id="CP063450">
    <property type="protein sequence ID" value="QOV98636.1"/>
    <property type="molecule type" value="Genomic_DNA"/>
</dbReference>
<dbReference type="GO" id="GO:0004721">
    <property type="term" value="F:phosphoprotein phosphatase activity"/>
    <property type="evidence" value="ECO:0007669"/>
    <property type="project" value="InterPro"/>
</dbReference>
<protein>
    <submittedName>
        <fullName evidence="4">Tyrosine-protein phosphatase</fullName>
    </submittedName>
</protein>
<organism evidence="4 5">
    <name type="scientific">Rhodococcus pyridinivorans</name>
    <dbReference type="NCBI Taxonomy" id="103816"/>
    <lineage>
        <taxon>Bacteria</taxon>
        <taxon>Bacillati</taxon>
        <taxon>Actinomycetota</taxon>
        <taxon>Actinomycetes</taxon>
        <taxon>Mycobacteriales</taxon>
        <taxon>Nocardiaceae</taxon>
        <taxon>Rhodococcus</taxon>
    </lineage>
</organism>
<dbReference type="Gene3D" id="3.90.190.10">
    <property type="entry name" value="Protein tyrosine phosphatase superfamily"/>
    <property type="match status" value="1"/>
</dbReference>
<sequence>MTSNDVTTGGGVITTPLPGTTNTRDLGGLPTTAGRIVARGTLFRGDVLGPPGSGAECCWSDEFAQTYRALGLQLVVDLRSAPEVELVPSAWAPETGARLLHAPIPEGVEGTETDFMGMLRNGAITRFGPADLGVWYSQVFHRRAGVFGRVIAEIADPHGRPTLIHCHAGKDRTGLLVALILEVLGVPREAILEDYTVTGVNRRHVAEQAAPLIAELGLVMDEVRTFFEAPPLAMSSALEYLDREYGGVRGYLQQAGGVEPERLDALREGLLSR</sequence>
<feature type="domain" description="Tyrosine specific protein phosphatases" evidence="3">
    <location>
        <begin position="145"/>
        <end position="181"/>
    </location>
</feature>
<dbReference type="PROSITE" id="PS00383">
    <property type="entry name" value="TYR_PHOSPHATASE_1"/>
    <property type="match status" value="1"/>
</dbReference>
<accession>A0A7M2XLB5</accession>
<dbReference type="PANTHER" id="PTHR31126:SF1">
    <property type="entry name" value="TYROSINE SPECIFIC PROTEIN PHOSPHATASES DOMAIN-CONTAINING PROTEIN"/>
    <property type="match status" value="1"/>
</dbReference>
<dbReference type="SUPFAM" id="SSF52799">
    <property type="entry name" value="(Phosphotyrosine protein) phosphatases II"/>
    <property type="match status" value="1"/>
</dbReference>
<name>A0A7M2XLB5_9NOCA</name>
<evidence type="ECO:0000313" key="5">
    <source>
        <dbReference type="Proteomes" id="UP000593818"/>
    </source>
</evidence>
<dbReference type="InterPro" id="IPR016130">
    <property type="entry name" value="Tyr_Pase_AS"/>
</dbReference>
<proteinExistence type="inferred from homology"/>
<dbReference type="Proteomes" id="UP000593818">
    <property type="component" value="Chromosome"/>
</dbReference>
<evidence type="ECO:0000259" key="3">
    <source>
        <dbReference type="PROSITE" id="PS50056"/>
    </source>
</evidence>
<gene>
    <name evidence="4" type="ORF">INP59_22940</name>
</gene>
<feature type="region of interest" description="Disordered" evidence="2">
    <location>
        <begin position="1"/>
        <end position="30"/>
    </location>
</feature>
<dbReference type="Pfam" id="PF13350">
    <property type="entry name" value="Y_phosphatase3"/>
    <property type="match status" value="1"/>
</dbReference>
<evidence type="ECO:0000256" key="2">
    <source>
        <dbReference type="SAM" id="MobiDB-lite"/>
    </source>
</evidence>
<evidence type="ECO:0000256" key="1">
    <source>
        <dbReference type="ARBA" id="ARBA00009580"/>
    </source>
</evidence>
<dbReference type="InterPro" id="IPR000387">
    <property type="entry name" value="Tyr_Pase_dom"/>
</dbReference>
<evidence type="ECO:0000313" key="4">
    <source>
        <dbReference type="EMBL" id="QOV98636.1"/>
    </source>
</evidence>